<evidence type="ECO:0000313" key="1">
    <source>
        <dbReference type="EMBL" id="CAH6722455.1"/>
    </source>
</evidence>
<dbReference type="EMBL" id="CALSDN010000009">
    <property type="protein sequence ID" value="CAH6722455.1"/>
    <property type="molecule type" value="Genomic_DNA"/>
</dbReference>
<sequence length="755" mass="85128">MQAIPKVLKAEHSPRVQDSAFPPFKVEHKYRGVYERAGFDIYKGDNRSRHTSGSNTPKTMAHSTFSSSSGDSYKKSGKFNPYEAKRNNSQPINAYPQQKFTARNKSHGDLYSKPTEYPSNVQSSGPYPHSQTSSGPYPHSQQSDGYYPRSQSHTQIPTPPQAEKHFQPPLSAKSPVYQSFTQPNTAGSNEDLSPRNYSGSTAVSSYNDGPLVLKQDLSKVDTNSDFNFSPQSNHKNVMGLSLDLKQSNYSPTQYDGAEELSETSMDDLGHRKYEDTNNTTMKDFSQNVSVNTLELLDTPEKNKRANGTQLPSPPRTGFSSRLSGELMNFKNDFQQREIPSIEVNRFSYSNKPNDSNPLDEFENFKKAKAQESNDLNNDYQKFLNNNLEPSTHEFRKSQLSMVSSIISKESHYSDDEGESEVERELERQLESLKTGGSSELLTGMRPRPPPAVDEIAHEEIENDVEELGSEANPITFDNQTIPTITIGNESDFNDVESVESIKPLSVRHSKTHKNFELPDITQTPKQDHNPQLDAPLDNVPYPTHELDSPQVPYPYKSPEFDPVFPIGSSHEYPLETVKLDKAPPKLKYPPGSGPCRSCNQKISPNGRGLEKAIYSKTGELTGQWHRGCFKCSYENCAINFNKEVQCYVLDDEAYCNHHYHQLNNSLCESCRIGIEGECIENEITQKWHLHCLKCTKCYNNITADYYLINDTIFCEADALPIISGEALYNDNGNMTSLSTTDKIEKRRTRLMHIDS</sequence>
<proteinExistence type="predicted"/>
<comment type="caution">
    <text evidence="1">The sequence shown here is derived from an EMBL/GenBank/DDBJ whole genome shotgun (WGS) entry which is preliminary data.</text>
</comment>
<accession>A0ACA9YBM0</accession>
<protein>
    <submittedName>
        <fullName evidence="1">Uncharacterized protein</fullName>
    </submittedName>
</protein>
<organism evidence="1 2">
    <name type="scientific">[Candida] jaroonii</name>
    <dbReference type="NCBI Taxonomy" id="467808"/>
    <lineage>
        <taxon>Eukaryota</taxon>
        <taxon>Fungi</taxon>
        <taxon>Dikarya</taxon>
        <taxon>Ascomycota</taxon>
        <taxon>Saccharomycotina</taxon>
        <taxon>Pichiomycetes</taxon>
        <taxon>Debaryomycetaceae</taxon>
        <taxon>Yamadazyma</taxon>
    </lineage>
</organism>
<dbReference type="Proteomes" id="UP001152531">
    <property type="component" value="Unassembled WGS sequence"/>
</dbReference>
<name>A0ACA9YBM0_9ASCO</name>
<gene>
    <name evidence="1" type="ORF">CLIB1444_09S03950</name>
</gene>
<evidence type="ECO:0000313" key="2">
    <source>
        <dbReference type="Proteomes" id="UP001152531"/>
    </source>
</evidence>
<keyword evidence="2" id="KW-1185">Reference proteome</keyword>
<reference evidence="1" key="1">
    <citation type="submission" date="2022-06" db="EMBL/GenBank/DDBJ databases">
        <authorList>
            <person name="Legras J.-L."/>
            <person name="Devillers H."/>
            <person name="Grondin C."/>
        </authorList>
    </citation>
    <scope>NUCLEOTIDE SEQUENCE</scope>
    <source>
        <strain evidence="1">CLIB 1444</strain>
    </source>
</reference>